<evidence type="ECO:0000313" key="10">
    <source>
        <dbReference type="EMBL" id="MFC4557362.1"/>
    </source>
</evidence>
<evidence type="ECO:0000313" key="11">
    <source>
        <dbReference type="Proteomes" id="UP001595989"/>
    </source>
</evidence>
<evidence type="ECO:0000256" key="1">
    <source>
        <dbReference type="ARBA" id="ARBA00004990"/>
    </source>
</evidence>
<comment type="caution">
    <text evidence="10">The sequence shown here is derived from an EMBL/GenBank/DDBJ whole genome shotgun (WGS) entry which is preliminary data.</text>
</comment>
<evidence type="ECO:0000256" key="5">
    <source>
        <dbReference type="ARBA" id="ARBA00022655"/>
    </source>
</evidence>
<dbReference type="Pfam" id="PF02569">
    <property type="entry name" value="Pantoate_ligase"/>
    <property type="match status" value="1"/>
</dbReference>
<evidence type="ECO:0000256" key="9">
    <source>
        <dbReference type="HAMAP-Rule" id="MF_00158"/>
    </source>
</evidence>
<feature type="binding site" evidence="9">
    <location>
        <position position="175"/>
    </location>
    <ligand>
        <name>ATP</name>
        <dbReference type="ChEBI" id="CHEBI:30616"/>
    </ligand>
</feature>
<protein>
    <recommendedName>
        <fullName evidence="9">Pantothenate synthetase</fullName>
        <shortName evidence="9">PS</shortName>
        <ecNumber evidence="9">6.3.2.1</ecNumber>
    </recommendedName>
    <alternativeName>
        <fullName evidence="9">Pantoate--beta-alanine ligase</fullName>
    </alternativeName>
    <alternativeName>
        <fullName evidence="9">Pantoate-activating enzyme</fullName>
    </alternativeName>
</protein>
<keyword evidence="3 9" id="KW-0963">Cytoplasm</keyword>
<dbReference type="InterPro" id="IPR014729">
    <property type="entry name" value="Rossmann-like_a/b/a_fold"/>
</dbReference>
<name>A0ABV9DF27_9BACI</name>
<keyword evidence="7 9" id="KW-0067">ATP-binding</keyword>
<dbReference type="Gene3D" id="3.40.50.620">
    <property type="entry name" value="HUPs"/>
    <property type="match status" value="1"/>
</dbReference>
<dbReference type="HAMAP" id="MF_00158">
    <property type="entry name" value="PanC"/>
    <property type="match status" value="1"/>
</dbReference>
<dbReference type="EMBL" id="JBHSFU010000003">
    <property type="protein sequence ID" value="MFC4557362.1"/>
    <property type="molecule type" value="Genomic_DNA"/>
</dbReference>
<keyword evidence="4 9" id="KW-0436">Ligase</keyword>
<feature type="binding site" evidence="9">
    <location>
        <begin position="183"/>
        <end position="186"/>
    </location>
    <ligand>
        <name>ATP</name>
        <dbReference type="ChEBI" id="CHEBI:30616"/>
    </ligand>
</feature>
<comment type="catalytic activity">
    <reaction evidence="8 9">
        <text>(R)-pantoate + beta-alanine + ATP = (R)-pantothenate + AMP + diphosphate + H(+)</text>
        <dbReference type="Rhea" id="RHEA:10912"/>
        <dbReference type="ChEBI" id="CHEBI:15378"/>
        <dbReference type="ChEBI" id="CHEBI:15980"/>
        <dbReference type="ChEBI" id="CHEBI:29032"/>
        <dbReference type="ChEBI" id="CHEBI:30616"/>
        <dbReference type="ChEBI" id="CHEBI:33019"/>
        <dbReference type="ChEBI" id="CHEBI:57966"/>
        <dbReference type="ChEBI" id="CHEBI:456215"/>
        <dbReference type="EC" id="6.3.2.1"/>
    </reaction>
</comment>
<evidence type="ECO:0000256" key="4">
    <source>
        <dbReference type="ARBA" id="ARBA00022598"/>
    </source>
</evidence>
<organism evidence="10 11">
    <name type="scientific">Virgibacillus kekensis</name>
    <dbReference type="NCBI Taxonomy" id="202261"/>
    <lineage>
        <taxon>Bacteria</taxon>
        <taxon>Bacillati</taxon>
        <taxon>Bacillota</taxon>
        <taxon>Bacilli</taxon>
        <taxon>Bacillales</taxon>
        <taxon>Bacillaceae</taxon>
        <taxon>Virgibacillus</taxon>
    </lineage>
</organism>
<feature type="binding site" evidence="9">
    <location>
        <begin position="146"/>
        <end position="149"/>
    </location>
    <ligand>
        <name>ATP</name>
        <dbReference type="ChEBI" id="CHEBI:30616"/>
    </ligand>
</feature>
<feature type="binding site" evidence="9">
    <location>
        <begin position="29"/>
        <end position="36"/>
    </location>
    <ligand>
        <name>ATP</name>
        <dbReference type="ChEBI" id="CHEBI:30616"/>
    </ligand>
</feature>
<keyword evidence="11" id="KW-1185">Reference proteome</keyword>
<evidence type="ECO:0000256" key="6">
    <source>
        <dbReference type="ARBA" id="ARBA00022741"/>
    </source>
</evidence>
<keyword evidence="6 9" id="KW-0547">Nucleotide-binding</keyword>
<evidence type="ECO:0000256" key="3">
    <source>
        <dbReference type="ARBA" id="ARBA00022490"/>
    </source>
</evidence>
<evidence type="ECO:0000256" key="7">
    <source>
        <dbReference type="ARBA" id="ARBA00022840"/>
    </source>
</evidence>
<comment type="function">
    <text evidence="9">Catalyzes the condensation of pantoate with beta-alanine in an ATP-dependent reaction via a pantoyl-adenylate intermediate.</text>
</comment>
<dbReference type="Proteomes" id="UP001595989">
    <property type="component" value="Unassembled WGS sequence"/>
</dbReference>
<sequence length="289" mass="32406">MEIIRSVKEMQNKMKELASQETIGFVPTMGYFHEGHLALMTEAVSENSIAITSIFVNPLQFGPNEDFDKYPRDEKRDLRLAEETGIDIVFAPEQKDMYPVEMTVAMSMTNRVDTLCGRSRPGHFDGVGTVLTKLFNIISPDRVYFGLKDAQQVAIVDALIEDLNFPVELIALPTVREPDGLAKSSRNVNLKTKERKEAVWLSRALETGRQMAVDGQQNPAIIVKEVTDLIKNHTSGTTDYVELLSYPNLEPVHSIDQQVILAVAVKFSGARLIDNLIFDADGNLIRRLR</sequence>
<accession>A0ABV9DF27</accession>
<evidence type="ECO:0000256" key="2">
    <source>
        <dbReference type="ARBA" id="ARBA00009256"/>
    </source>
</evidence>
<dbReference type="PANTHER" id="PTHR21299">
    <property type="entry name" value="CYTIDYLATE KINASE/PANTOATE-BETA-ALANINE LIGASE"/>
    <property type="match status" value="1"/>
</dbReference>
<comment type="subunit">
    <text evidence="9">Homodimer.</text>
</comment>
<dbReference type="RefSeq" id="WP_390293309.1">
    <property type="nucleotide sequence ID" value="NZ_JBHSFU010000003.1"/>
</dbReference>
<dbReference type="CDD" id="cd00560">
    <property type="entry name" value="PanC"/>
    <property type="match status" value="1"/>
</dbReference>
<feature type="active site" description="Proton donor" evidence="9">
    <location>
        <position position="36"/>
    </location>
</feature>
<evidence type="ECO:0000256" key="8">
    <source>
        <dbReference type="ARBA" id="ARBA00048258"/>
    </source>
</evidence>
<dbReference type="GO" id="GO:0004592">
    <property type="term" value="F:pantoate-beta-alanine ligase activity"/>
    <property type="evidence" value="ECO:0007669"/>
    <property type="project" value="UniProtKB-EC"/>
</dbReference>
<comment type="miscellaneous">
    <text evidence="9">The reaction proceeds by a bi uni uni bi ping pong mechanism.</text>
</comment>
<feature type="binding site" evidence="9">
    <location>
        <position position="152"/>
    </location>
    <ligand>
        <name>(R)-pantoate</name>
        <dbReference type="ChEBI" id="CHEBI:15980"/>
    </ligand>
</feature>
<reference evidence="11" key="1">
    <citation type="journal article" date="2019" name="Int. J. Syst. Evol. Microbiol.">
        <title>The Global Catalogue of Microorganisms (GCM) 10K type strain sequencing project: providing services to taxonomists for standard genome sequencing and annotation.</title>
        <authorList>
            <consortium name="The Broad Institute Genomics Platform"/>
            <consortium name="The Broad Institute Genome Sequencing Center for Infectious Disease"/>
            <person name="Wu L."/>
            <person name="Ma J."/>
        </authorList>
    </citation>
    <scope>NUCLEOTIDE SEQUENCE [LARGE SCALE GENOMIC DNA]</scope>
    <source>
        <strain evidence="11">CGMCC 4.7426</strain>
    </source>
</reference>
<comment type="pathway">
    <text evidence="1 9">Cofactor biosynthesis; (R)-pantothenate biosynthesis; (R)-pantothenate from (R)-pantoate and beta-alanine: step 1/1.</text>
</comment>
<dbReference type="PANTHER" id="PTHR21299:SF1">
    <property type="entry name" value="PANTOATE--BETA-ALANINE LIGASE"/>
    <property type="match status" value="1"/>
</dbReference>
<proteinExistence type="inferred from homology"/>
<comment type="similarity">
    <text evidence="2 9">Belongs to the pantothenate synthetase family.</text>
</comment>
<comment type="subcellular location">
    <subcellularLocation>
        <location evidence="9">Cytoplasm</location>
    </subcellularLocation>
</comment>
<dbReference type="NCBIfam" id="TIGR00018">
    <property type="entry name" value="panC"/>
    <property type="match status" value="1"/>
</dbReference>
<dbReference type="InterPro" id="IPR003721">
    <property type="entry name" value="Pantoate_ligase"/>
</dbReference>
<feature type="binding site" evidence="9">
    <location>
        <position position="60"/>
    </location>
    <ligand>
        <name>beta-alanine</name>
        <dbReference type="ChEBI" id="CHEBI:57966"/>
    </ligand>
</feature>
<gene>
    <name evidence="9 10" type="primary">panC</name>
    <name evidence="10" type="ORF">ACFO3D_03965</name>
</gene>
<keyword evidence="5 9" id="KW-0566">Pantothenate biosynthesis</keyword>
<feature type="binding site" evidence="9">
    <location>
        <position position="60"/>
    </location>
    <ligand>
        <name>(R)-pantoate</name>
        <dbReference type="ChEBI" id="CHEBI:15980"/>
    </ligand>
</feature>
<dbReference type="SUPFAM" id="SSF52374">
    <property type="entry name" value="Nucleotidylyl transferase"/>
    <property type="match status" value="1"/>
</dbReference>
<dbReference type="Gene3D" id="3.30.1300.10">
    <property type="entry name" value="Pantoate-beta-alanine ligase, C-terminal domain"/>
    <property type="match status" value="1"/>
</dbReference>
<dbReference type="EC" id="6.3.2.1" evidence="9"/>
<dbReference type="InterPro" id="IPR042176">
    <property type="entry name" value="Pantoate_ligase_C"/>
</dbReference>